<protein>
    <submittedName>
        <fullName evidence="2">Uncharacterized protein</fullName>
    </submittedName>
</protein>
<proteinExistence type="predicted"/>
<accession>A0A164JIB4</accession>
<dbReference type="STRING" id="455432.AWN90_03890"/>
<feature type="region of interest" description="Disordered" evidence="1">
    <location>
        <begin position="1"/>
        <end position="21"/>
    </location>
</feature>
<evidence type="ECO:0000256" key="1">
    <source>
        <dbReference type="SAM" id="MobiDB-lite"/>
    </source>
</evidence>
<reference evidence="2 3" key="1">
    <citation type="submission" date="2016-04" db="EMBL/GenBank/DDBJ databases">
        <authorList>
            <person name="Evans L.H."/>
            <person name="Alamgir A."/>
            <person name="Owens N."/>
            <person name="Weber N.D."/>
            <person name="Virtaneva K."/>
            <person name="Barbian K."/>
            <person name="Babar A."/>
            <person name="Rosenke K."/>
        </authorList>
    </citation>
    <scope>NUCLEOTIDE SEQUENCE [LARGE SCALE GENOMIC DNA]</scope>
    <source>
        <strain evidence="2 3">IFM 0406</strain>
    </source>
</reference>
<feature type="region of interest" description="Disordered" evidence="1">
    <location>
        <begin position="329"/>
        <end position="367"/>
    </location>
</feature>
<evidence type="ECO:0000313" key="3">
    <source>
        <dbReference type="Proteomes" id="UP000076512"/>
    </source>
</evidence>
<dbReference type="EMBL" id="LWGR01000015">
    <property type="protein sequence ID" value="KZM70431.1"/>
    <property type="molecule type" value="Genomic_DNA"/>
</dbReference>
<feature type="region of interest" description="Disordered" evidence="1">
    <location>
        <begin position="393"/>
        <end position="428"/>
    </location>
</feature>
<keyword evidence="3" id="KW-1185">Reference proteome</keyword>
<sequence>MSWPEERSGLTDPAWYTDTPDPTERELRADFAQYHYLTQSARSLHRSANYLNQTADAEKAHEFDRLAGQLVSKWTGHEQQHYRWMWTDSERAVGAWARDPNDTRAAFAEAERRRAAGDPQMPEDQWRTVQHARQLTGHATTEIAATERSQRLLEADLDVIARRAADAERMPQAGPSQDGRSAVWRTLGGPHNPVAGEPMAEANAAAVVDGVIVPVHAAPQTQTPPEPHVLVPTQHTPDILDRPDAAATARDLLHVELLSKVQELAAYHSDRTTGFADPGVDPDADRELIEELAGVDSELRNARAEAVRAGVAPEVVDRATAHGYQGVSWATEPADPRLGRITQPDQHPDLHYPGDQPRSVEPSESPRAATGIAAGFAPEQGVIAGFGGQRISDAVDTVFPDGGGGVHDPAPNPAPSRPVPGAEPGVEL</sequence>
<name>A0A164JIB4_9NOCA</name>
<organism evidence="2 3">
    <name type="scientific">Nocardia terpenica</name>
    <dbReference type="NCBI Taxonomy" id="455432"/>
    <lineage>
        <taxon>Bacteria</taxon>
        <taxon>Bacillati</taxon>
        <taxon>Actinomycetota</taxon>
        <taxon>Actinomycetes</taxon>
        <taxon>Mycobacteriales</taxon>
        <taxon>Nocardiaceae</taxon>
        <taxon>Nocardia</taxon>
    </lineage>
</organism>
<dbReference type="Proteomes" id="UP000076512">
    <property type="component" value="Unassembled WGS sequence"/>
</dbReference>
<dbReference type="OrthoDB" id="4519119at2"/>
<gene>
    <name evidence="2" type="ORF">AWN90_03890</name>
</gene>
<evidence type="ECO:0000313" key="2">
    <source>
        <dbReference type="EMBL" id="KZM70431.1"/>
    </source>
</evidence>
<dbReference type="RefSeq" id="WP_067577725.1">
    <property type="nucleotide sequence ID" value="NZ_JABMCZ010000003.1"/>
</dbReference>
<dbReference type="AlphaFoldDB" id="A0A164JIB4"/>
<comment type="caution">
    <text evidence="2">The sequence shown here is derived from an EMBL/GenBank/DDBJ whole genome shotgun (WGS) entry which is preliminary data.</text>
</comment>